<dbReference type="EMBL" id="JARKNE010000008">
    <property type="protein sequence ID" value="KAK5812773.1"/>
    <property type="molecule type" value="Genomic_DNA"/>
</dbReference>
<proteinExistence type="predicted"/>
<keyword evidence="2" id="KW-1185">Reference proteome</keyword>
<comment type="caution">
    <text evidence="1">The sequence shown here is derived from an EMBL/GenBank/DDBJ whole genome shotgun (WGS) entry which is preliminary data.</text>
</comment>
<dbReference type="Proteomes" id="UP001358586">
    <property type="component" value="Chromosome 8"/>
</dbReference>
<name>A0ABR0P2C6_GOSAR</name>
<gene>
    <name evidence="1" type="ORF">PVK06_028212</name>
</gene>
<evidence type="ECO:0000313" key="2">
    <source>
        <dbReference type="Proteomes" id="UP001358586"/>
    </source>
</evidence>
<evidence type="ECO:0000313" key="1">
    <source>
        <dbReference type="EMBL" id="KAK5812773.1"/>
    </source>
</evidence>
<sequence>MRTNAQGLDLEIFQAPKTQHPCGPEYKRTQIMAKETRSSMARMRRLKLEQYLRDFCWHGKEVLGEWRMNLALQRFVEFIPSATGTDNLGAHTFVGRTIPVLIIWPRCGVR</sequence>
<reference evidence="1 2" key="1">
    <citation type="submission" date="2023-03" db="EMBL/GenBank/DDBJ databases">
        <title>WGS of Gossypium arboreum.</title>
        <authorList>
            <person name="Yu D."/>
        </authorList>
    </citation>
    <scope>NUCLEOTIDE SEQUENCE [LARGE SCALE GENOMIC DNA]</scope>
    <source>
        <tissue evidence="1">Leaf</tissue>
    </source>
</reference>
<protein>
    <submittedName>
        <fullName evidence="1">Uncharacterized protein</fullName>
    </submittedName>
</protein>
<organism evidence="1 2">
    <name type="scientific">Gossypium arboreum</name>
    <name type="common">Tree cotton</name>
    <name type="synonym">Gossypium nanking</name>
    <dbReference type="NCBI Taxonomy" id="29729"/>
    <lineage>
        <taxon>Eukaryota</taxon>
        <taxon>Viridiplantae</taxon>
        <taxon>Streptophyta</taxon>
        <taxon>Embryophyta</taxon>
        <taxon>Tracheophyta</taxon>
        <taxon>Spermatophyta</taxon>
        <taxon>Magnoliopsida</taxon>
        <taxon>eudicotyledons</taxon>
        <taxon>Gunneridae</taxon>
        <taxon>Pentapetalae</taxon>
        <taxon>rosids</taxon>
        <taxon>malvids</taxon>
        <taxon>Malvales</taxon>
        <taxon>Malvaceae</taxon>
        <taxon>Malvoideae</taxon>
        <taxon>Gossypium</taxon>
    </lineage>
</organism>
<accession>A0ABR0P2C6</accession>